<accession>A0ACC1PJ17</accession>
<gene>
    <name evidence="1" type="ORF">NUW58_g1727</name>
</gene>
<proteinExistence type="predicted"/>
<comment type="caution">
    <text evidence="1">The sequence shown here is derived from an EMBL/GenBank/DDBJ whole genome shotgun (WGS) entry which is preliminary data.</text>
</comment>
<dbReference type="Proteomes" id="UP001143856">
    <property type="component" value="Unassembled WGS sequence"/>
</dbReference>
<evidence type="ECO:0000313" key="2">
    <source>
        <dbReference type="Proteomes" id="UP001143856"/>
    </source>
</evidence>
<sequence>MPIIQQDTSPTGAEAPKATITLELNAGERHSRPLTLRNNCLQRSPRTERDNTQTISRTDHAAKRSKSAEQRRALDFPLACWHDISKVWLNFVPGENSTTQTTLDDKETKMTYDGKTYTYSSNYHDANPSSMPTTTHRRPLGLN</sequence>
<protein>
    <submittedName>
        <fullName evidence="1">Uncharacterized protein</fullName>
    </submittedName>
</protein>
<dbReference type="EMBL" id="JAPDGR010000198">
    <property type="protein sequence ID" value="KAJ2993828.1"/>
    <property type="molecule type" value="Genomic_DNA"/>
</dbReference>
<organism evidence="1 2">
    <name type="scientific">Xylaria curta</name>
    <dbReference type="NCBI Taxonomy" id="42375"/>
    <lineage>
        <taxon>Eukaryota</taxon>
        <taxon>Fungi</taxon>
        <taxon>Dikarya</taxon>
        <taxon>Ascomycota</taxon>
        <taxon>Pezizomycotina</taxon>
        <taxon>Sordariomycetes</taxon>
        <taxon>Xylariomycetidae</taxon>
        <taxon>Xylariales</taxon>
        <taxon>Xylariaceae</taxon>
        <taxon>Xylaria</taxon>
    </lineage>
</organism>
<evidence type="ECO:0000313" key="1">
    <source>
        <dbReference type="EMBL" id="KAJ2993828.1"/>
    </source>
</evidence>
<name>A0ACC1PJ17_9PEZI</name>
<keyword evidence="2" id="KW-1185">Reference proteome</keyword>
<reference evidence="1" key="1">
    <citation type="submission" date="2022-10" db="EMBL/GenBank/DDBJ databases">
        <title>Genome Sequence of Xylaria curta.</title>
        <authorList>
            <person name="Buettner E."/>
        </authorList>
    </citation>
    <scope>NUCLEOTIDE SEQUENCE</scope>
    <source>
        <strain evidence="1">Babe10</strain>
    </source>
</reference>